<dbReference type="Pfam" id="PF00147">
    <property type="entry name" value="Fibrinogen_C"/>
    <property type="match status" value="1"/>
</dbReference>
<name>A0ABM1S945_LIMPO</name>
<dbReference type="Proteomes" id="UP000694941">
    <property type="component" value="Unplaced"/>
</dbReference>
<organism evidence="3 4">
    <name type="scientific">Limulus polyphemus</name>
    <name type="common">Atlantic horseshoe crab</name>
    <dbReference type="NCBI Taxonomy" id="6850"/>
    <lineage>
        <taxon>Eukaryota</taxon>
        <taxon>Metazoa</taxon>
        <taxon>Ecdysozoa</taxon>
        <taxon>Arthropoda</taxon>
        <taxon>Chelicerata</taxon>
        <taxon>Merostomata</taxon>
        <taxon>Xiphosura</taxon>
        <taxon>Limulidae</taxon>
        <taxon>Limulus</taxon>
    </lineage>
</organism>
<reference evidence="4" key="1">
    <citation type="submission" date="2025-08" db="UniProtKB">
        <authorList>
            <consortium name="RefSeq"/>
        </authorList>
    </citation>
    <scope>IDENTIFICATION</scope>
    <source>
        <tissue evidence="4">Muscle</tissue>
    </source>
</reference>
<evidence type="ECO:0000313" key="3">
    <source>
        <dbReference type="Proteomes" id="UP000694941"/>
    </source>
</evidence>
<dbReference type="InterPro" id="IPR050373">
    <property type="entry name" value="Fibrinogen_C-term_domain"/>
</dbReference>
<dbReference type="InterPro" id="IPR002181">
    <property type="entry name" value="Fibrinogen_a/b/g_C_dom"/>
</dbReference>
<dbReference type="PANTHER" id="PTHR19143:SF458">
    <property type="entry name" value="FIBRINOGEN C-TERMINAL DOMAIN-CONTAINING PROTEIN-RELATED"/>
    <property type="match status" value="1"/>
</dbReference>
<gene>
    <name evidence="4" type="primary">LOC106458270</name>
</gene>
<sequence length="197" mass="22882">MTVFQCTRLNSLITQVIQRRGDFKDNVEGFYQPWDLYKKGFGNLSAEFWLGNDAIFALTNQNKLLLRIDLEDFEGNKRFAEYLGFVVRSEMDKYNMTFDSYRGDAGDGMATSNGMPFTTKDRDNDKWIKNCAETYKGAWWYSACHDANLNGLYLRGKYKEHAVGVNWKFWKGYEYSLKVTEMKLRPVGFVPSSEAPK</sequence>
<dbReference type="CDD" id="cd00087">
    <property type="entry name" value="FReD"/>
    <property type="match status" value="1"/>
</dbReference>
<dbReference type="InterPro" id="IPR020837">
    <property type="entry name" value="Fibrinogen_CS"/>
</dbReference>
<evidence type="ECO:0000313" key="4">
    <source>
        <dbReference type="RefSeq" id="XP_022240150.1"/>
    </source>
</evidence>
<dbReference type="InterPro" id="IPR014716">
    <property type="entry name" value="Fibrinogen_a/b/g_C_1"/>
</dbReference>
<protein>
    <submittedName>
        <fullName evidence="4">Techylectin-5B-like isoform X1</fullName>
    </submittedName>
</protein>
<dbReference type="GeneID" id="106458270"/>
<dbReference type="PROSITE" id="PS51406">
    <property type="entry name" value="FIBRINOGEN_C_2"/>
    <property type="match status" value="1"/>
</dbReference>
<dbReference type="PANTHER" id="PTHR19143">
    <property type="entry name" value="FIBRINOGEN/TENASCIN/ANGIOPOEITIN"/>
    <property type="match status" value="1"/>
</dbReference>
<dbReference type="Gene3D" id="3.90.215.10">
    <property type="entry name" value="Gamma Fibrinogen, chain A, domain 1"/>
    <property type="match status" value="1"/>
</dbReference>
<dbReference type="RefSeq" id="XP_022240150.1">
    <property type="nucleotide sequence ID" value="XM_022384442.1"/>
</dbReference>
<dbReference type="SUPFAM" id="SSF56496">
    <property type="entry name" value="Fibrinogen C-terminal domain-like"/>
    <property type="match status" value="1"/>
</dbReference>
<dbReference type="PROSITE" id="PS00514">
    <property type="entry name" value="FIBRINOGEN_C_1"/>
    <property type="match status" value="1"/>
</dbReference>
<evidence type="ECO:0000256" key="1">
    <source>
        <dbReference type="ARBA" id="ARBA00023157"/>
    </source>
</evidence>
<keyword evidence="1" id="KW-1015">Disulfide bond</keyword>
<evidence type="ECO:0000259" key="2">
    <source>
        <dbReference type="PROSITE" id="PS51406"/>
    </source>
</evidence>
<dbReference type="InterPro" id="IPR036056">
    <property type="entry name" value="Fibrinogen-like_C"/>
</dbReference>
<proteinExistence type="predicted"/>
<keyword evidence="3" id="KW-1185">Reference proteome</keyword>
<accession>A0ABM1S945</accession>
<feature type="domain" description="Fibrinogen C-terminal" evidence="2">
    <location>
        <begin position="1"/>
        <end position="188"/>
    </location>
</feature>
<dbReference type="SMART" id="SM00186">
    <property type="entry name" value="FBG"/>
    <property type="match status" value="1"/>
</dbReference>